<dbReference type="HOGENOM" id="CLU_865285_0_0_5"/>
<organism evidence="2 3">
    <name type="scientific">Anaplasma marginale (strain Florida)</name>
    <dbReference type="NCBI Taxonomy" id="320483"/>
    <lineage>
        <taxon>Bacteria</taxon>
        <taxon>Pseudomonadati</taxon>
        <taxon>Pseudomonadota</taxon>
        <taxon>Alphaproteobacteria</taxon>
        <taxon>Rickettsiales</taxon>
        <taxon>Anaplasmataceae</taxon>
        <taxon>Anaplasma</taxon>
    </lineage>
</organism>
<protein>
    <recommendedName>
        <fullName evidence="4">Glutamine amidotransferase domain-containing protein</fullName>
    </recommendedName>
</protein>
<keyword evidence="3" id="KW-1185">Reference proteome</keyword>
<dbReference type="SUPFAM" id="SSF52317">
    <property type="entry name" value="Class I glutamine amidotransferase-like"/>
    <property type="match status" value="1"/>
</dbReference>
<name>B9KID0_ANAMF</name>
<dbReference type="Gene3D" id="3.40.50.880">
    <property type="match status" value="1"/>
</dbReference>
<evidence type="ECO:0000256" key="1">
    <source>
        <dbReference type="SAM" id="SignalP"/>
    </source>
</evidence>
<evidence type="ECO:0000313" key="3">
    <source>
        <dbReference type="Proteomes" id="UP000007307"/>
    </source>
</evidence>
<gene>
    <name evidence="2" type="ordered locus">AMF_378</name>
</gene>
<proteinExistence type="predicted"/>
<dbReference type="EMBL" id="CP001079">
    <property type="protein sequence ID" value="ACM49242.1"/>
    <property type="molecule type" value="Genomic_DNA"/>
</dbReference>
<accession>B9KID0</accession>
<feature type="signal peptide" evidence="1">
    <location>
        <begin position="1"/>
        <end position="29"/>
    </location>
</feature>
<feature type="chain" id="PRO_5002888124" description="Glutamine amidotransferase domain-containing protein" evidence="1">
    <location>
        <begin position="30"/>
        <end position="352"/>
    </location>
</feature>
<reference evidence="2 3" key="1">
    <citation type="journal article" date="2009" name="BMC Genomics">
        <title>Conservation in the face of diversity: multistrain analysis of an intracellular bacterium.</title>
        <authorList>
            <person name="Dark M.J."/>
            <person name="Herndon D.R."/>
            <person name="Kappmeyer L.S."/>
            <person name="Gonzales M.P."/>
            <person name="Nordeen E."/>
            <person name="Palmer G.H."/>
            <person name="Knowles D.P. Jr."/>
            <person name="Brayton K.A."/>
        </authorList>
    </citation>
    <scope>NUCLEOTIDE SEQUENCE [LARGE SCALE GENOMIC DNA]</scope>
    <source>
        <strain evidence="2 3">Florida</strain>
    </source>
</reference>
<dbReference type="KEGG" id="amf:AMF_378"/>
<sequence length="352" mass="38544">MGERMSSRCHTITVSMLVRIVFCALLCCAATLPISPLPAATSGSEGKVAVGFLQTEKETYPEELTFSHNIAEMFTKMGARVVRVDYNTIVDFARIREASLKEAAGDMSKVRGLEAGKIKREVADFLKKEGISRVFIPGNFYNLDAEPYPPTPNRQLVTAAIAEIVRENSNIRLMAVCGGLQGIVHAMGIKVVRVWHLIHKDQAASHAVSGDDPHSSGAALHKLRVAPGSKLASIVSKHALLDGDGWPYLFFPDLHGGVVSNDQENIQKLESLGYRIVGYSDDGIIEALEDMHGNILFQDHPEALAIYALDNNLASPPPHGNGIEGSEVRTYDYERYRSAMAALLIMEDFLRN</sequence>
<dbReference type="STRING" id="320483.AMF_378"/>
<evidence type="ECO:0008006" key="4">
    <source>
        <dbReference type="Google" id="ProtNLM"/>
    </source>
</evidence>
<dbReference type="Proteomes" id="UP000007307">
    <property type="component" value="Chromosome"/>
</dbReference>
<dbReference type="InterPro" id="IPR011697">
    <property type="entry name" value="Peptidase_C26"/>
</dbReference>
<keyword evidence="1" id="KW-0732">Signal</keyword>
<dbReference type="GO" id="GO:0016787">
    <property type="term" value="F:hydrolase activity"/>
    <property type="evidence" value="ECO:0007669"/>
    <property type="project" value="InterPro"/>
</dbReference>
<dbReference type="eggNOG" id="COG2071">
    <property type="taxonomic scope" value="Bacteria"/>
</dbReference>
<dbReference type="Pfam" id="PF07722">
    <property type="entry name" value="Peptidase_C26"/>
    <property type="match status" value="1"/>
</dbReference>
<dbReference type="AlphaFoldDB" id="B9KID0"/>
<dbReference type="InterPro" id="IPR029062">
    <property type="entry name" value="Class_I_gatase-like"/>
</dbReference>
<evidence type="ECO:0000313" key="2">
    <source>
        <dbReference type="EMBL" id="ACM49242.1"/>
    </source>
</evidence>